<feature type="transmembrane region" description="Helical" evidence="2">
    <location>
        <begin position="279"/>
        <end position="299"/>
    </location>
</feature>
<dbReference type="GO" id="GO:0005789">
    <property type="term" value="C:endoplasmic reticulum membrane"/>
    <property type="evidence" value="ECO:0007669"/>
    <property type="project" value="TreeGrafter"/>
</dbReference>
<dbReference type="InterPro" id="IPR056521">
    <property type="entry name" value="MARCHF6-like_C"/>
</dbReference>
<dbReference type="AlphaFoldDB" id="R7W2P1"/>
<evidence type="ECO:0000313" key="4">
    <source>
        <dbReference type="EnsemblPlants" id="EMT01537"/>
    </source>
</evidence>
<dbReference type="EnsemblPlants" id="EMT01537">
    <property type="protein sequence ID" value="EMT01537"/>
    <property type="gene ID" value="F775_01453"/>
</dbReference>
<feature type="transmembrane region" description="Helical" evidence="2">
    <location>
        <begin position="637"/>
        <end position="661"/>
    </location>
</feature>
<feature type="transmembrane region" description="Helical" evidence="2">
    <location>
        <begin position="256"/>
        <end position="273"/>
    </location>
</feature>
<dbReference type="ExpressionAtlas" id="R7W2P1">
    <property type="expression patterns" value="baseline"/>
</dbReference>
<feature type="transmembrane region" description="Helical" evidence="2">
    <location>
        <begin position="319"/>
        <end position="341"/>
    </location>
</feature>
<feature type="transmembrane region" description="Helical" evidence="2">
    <location>
        <begin position="468"/>
        <end position="490"/>
    </location>
</feature>
<name>R7W2P1_AEGTA</name>
<keyword evidence="2" id="KW-1133">Transmembrane helix</keyword>
<dbReference type="GO" id="GO:0036503">
    <property type="term" value="P:ERAD pathway"/>
    <property type="evidence" value="ECO:0007669"/>
    <property type="project" value="TreeGrafter"/>
</dbReference>
<feature type="transmembrane region" description="Helical" evidence="2">
    <location>
        <begin position="167"/>
        <end position="194"/>
    </location>
</feature>
<evidence type="ECO:0000259" key="3">
    <source>
        <dbReference type="Pfam" id="PF23113"/>
    </source>
</evidence>
<feature type="region of interest" description="Disordered" evidence="1">
    <location>
        <begin position="713"/>
        <end position="738"/>
    </location>
</feature>
<proteinExistence type="predicted"/>
<dbReference type="PANTHER" id="PTHR13145">
    <property type="entry name" value="SSM4 PROTEIN"/>
    <property type="match status" value="1"/>
</dbReference>
<feature type="domain" description="E3 ubiquitin-protein ligase MARCHF6-like C-terminal" evidence="3">
    <location>
        <begin position="541"/>
        <end position="695"/>
    </location>
</feature>
<keyword evidence="2" id="KW-0812">Transmembrane</keyword>
<dbReference type="PANTHER" id="PTHR13145:SF1">
    <property type="entry name" value="RING-CH-TYPE DOMAIN-CONTAINING PROTEIN"/>
    <property type="match status" value="1"/>
</dbReference>
<evidence type="ECO:0000256" key="2">
    <source>
        <dbReference type="SAM" id="Phobius"/>
    </source>
</evidence>
<protein>
    <recommendedName>
        <fullName evidence="3">E3 ubiquitin-protein ligase MARCHF6-like C-terminal domain-containing protein</fullName>
    </recommendedName>
</protein>
<accession>R7W2P1</accession>
<sequence length="738" mass="81786">MSSFLLLPAASSFCNINHADCGPSNYNARLGTNNNFVSAQVCNHGISTRLLYATDAPARLPISEFIVGLPDRLTGLLLPLIFAVCIVPEFTIHIGTLWSWRLALATSFDQAHYLLSLRLSTASVLGLFALWVAFAHEYVPFAVAPFSHWVARLEARRQGFGGFDGSQILALFAVEAFLVVVMFDLALACVLVFLPFSLGRIVLWCILCSDSCNVGEVNSYTSTASVLLIGYGFIISVGVIYAGMYIFGQYLRGKRLVIAAFITSLSGIFLTGITRFTTVASFCLNTLHGLIIYPLFFGWSLDICTSKMYGATMSQRLELMFASSFASTALHCLIGFEFLYLHGLWSTLLHKIFRPGVAIPTFDYDINIDEPFYKFYLKKPHHLLHGILYMAAVIFVPVEIADRLAPELFPLNITWPAESLSFWQAPRKVGDSLSRVLLLRLVIDETYMPNYTVWLVKKITWYSVATNVVLAWLTAVIFYSAVLIFPVSIGRALFAITRLPLAGGLKSNDLPAFVVGFGVVITSIGASRDAFAYMTKGRTHLRNLSQSLIVFFWSAIVPFLIGSLVDLLLIPSPAGPDDDVSHFYTWFLGFRSLRIWVKLAHETRDTPFLAYFIDERWSPKIVRFAAGSRSGKVRLRFFLGELFMPIATRLLPALCIPYVLAKGVFPRFGYSAATNSAVYRFAWLGTLGPCALCSAISPSYCAPNSMIRSGMSATSSGRGWKTSTKVAEDSSSLRTRIR</sequence>
<feature type="transmembrane region" description="Helical" evidence="2">
    <location>
        <begin position="510"/>
        <end position="527"/>
    </location>
</feature>
<feature type="transmembrane region" description="Helical" evidence="2">
    <location>
        <begin position="581"/>
        <end position="597"/>
    </location>
</feature>
<feature type="transmembrane region" description="Helical" evidence="2">
    <location>
        <begin position="112"/>
        <end position="132"/>
    </location>
</feature>
<feature type="transmembrane region" description="Helical" evidence="2">
    <location>
        <begin position="383"/>
        <end position="401"/>
    </location>
</feature>
<keyword evidence="2" id="KW-0472">Membrane</keyword>
<evidence type="ECO:0000256" key="1">
    <source>
        <dbReference type="SAM" id="MobiDB-lite"/>
    </source>
</evidence>
<reference evidence="4" key="1">
    <citation type="submission" date="2015-06" db="UniProtKB">
        <authorList>
            <consortium name="EnsemblPlants"/>
        </authorList>
    </citation>
    <scope>IDENTIFICATION</scope>
</reference>
<feature type="transmembrane region" description="Helical" evidence="2">
    <location>
        <begin position="681"/>
        <end position="702"/>
    </location>
</feature>
<feature type="transmembrane region" description="Helical" evidence="2">
    <location>
        <begin position="76"/>
        <end position="100"/>
    </location>
</feature>
<feature type="transmembrane region" description="Helical" evidence="2">
    <location>
        <begin position="224"/>
        <end position="244"/>
    </location>
</feature>
<organism evidence="4">
    <name type="scientific">Aegilops tauschii</name>
    <name type="common">Tausch's goatgrass</name>
    <name type="synonym">Aegilops squarrosa</name>
    <dbReference type="NCBI Taxonomy" id="37682"/>
    <lineage>
        <taxon>Eukaryota</taxon>
        <taxon>Viridiplantae</taxon>
        <taxon>Streptophyta</taxon>
        <taxon>Embryophyta</taxon>
        <taxon>Tracheophyta</taxon>
        <taxon>Spermatophyta</taxon>
        <taxon>Magnoliopsida</taxon>
        <taxon>Liliopsida</taxon>
        <taxon>Poales</taxon>
        <taxon>Poaceae</taxon>
        <taxon>BOP clade</taxon>
        <taxon>Pooideae</taxon>
        <taxon>Triticodae</taxon>
        <taxon>Triticeae</taxon>
        <taxon>Triticinae</taxon>
        <taxon>Aegilops</taxon>
    </lineage>
</organism>
<dbReference type="Pfam" id="PF23113">
    <property type="entry name" value="MARCHF6_C"/>
    <property type="match status" value="1"/>
</dbReference>
<feature type="transmembrane region" description="Helical" evidence="2">
    <location>
        <begin position="548"/>
        <end position="569"/>
    </location>
</feature>